<sequence length="259" mass="27345">MTNSNEAPLQGRRLWVTRPAAQAAALSGALSAQGAEVLQLPLLDIAPPADVAPLTVALQQLASFELAIFISPSALDAVFAQLTAPWPATLPVAVVGPGSAKRAAELGVEQIICPPQQFDSEGLLAMPELQNLASKRIVIFRGQGGRDLLPSALTAAGAQLSLISCYQRLPPAWNASELLTQLTRGCDGLIISSSEAAQHLFHIGGELAQHRLQSVQYFAPHPRIVATLQALGAQQILLTDAGDAGITRSICQHFDRPHL</sequence>
<evidence type="ECO:0000313" key="11">
    <source>
        <dbReference type="EMBL" id="QLI81413.1"/>
    </source>
</evidence>
<evidence type="ECO:0000256" key="1">
    <source>
        <dbReference type="ARBA" id="ARBA00004772"/>
    </source>
</evidence>
<organism evidence="11 12">
    <name type="scientific">Chitinibacter fontanus</name>
    <dbReference type="NCBI Taxonomy" id="1737446"/>
    <lineage>
        <taxon>Bacteria</taxon>
        <taxon>Pseudomonadati</taxon>
        <taxon>Pseudomonadota</taxon>
        <taxon>Betaproteobacteria</taxon>
        <taxon>Neisseriales</taxon>
        <taxon>Chitinibacteraceae</taxon>
        <taxon>Chitinibacter</taxon>
    </lineage>
</organism>
<comment type="pathway">
    <text evidence="1 9">Porphyrin-containing compound metabolism; protoporphyrin-IX biosynthesis; coproporphyrinogen-III from 5-aminolevulinate: step 3/4.</text>
</comment>
<dbReference type="InterPro" id="IPR036108">
    <property type="entry name" value="4pyrrol_syn_uPrphyn_synt_sf"/>
</dbReference>
<accession>A0A7D5VAG0</accession>
<dbReference type="PANTHER" id="PTHR38042">
    <property type="entry name" value="UROPORPHYRINOGEN-III SYNTHASE, CHLOROPLASTIC"/>
    <property type="match status" value="1"/>
</dbReference>
<evidence type="ECO:0000256" key="7">
    <source>
        <dbReference type="ARBA" id="ARBA00040167"/>
    </source>
</evidence>
<dbReference type="EC" id="4.2.1.75" evidence="3 9"/>
<dbReference type="EMBL" id="CP058952">
    <property type="protein sequence ID" value="QLI81413.1"/>
    <property type="molecule type" value="Genomic_DNA"/>
</dbReference>
<gene>
    <name evidence="11" type="ORF">HZU75_07645</name>
</gene>
<protein>
    <recommendedName>
        <fullName evidence="7 9">Uroporphyrinogen-III synthase</fullName>
        <ecNumber evidence="3 9">4.2.1.75</ecNumber>
    </recommendedName>
</protein>
<reference evidence="11 12" key="1">
    <citation type="journal article" date="2016" name="Int. J. Syst. Evol. Microbiol.">
        <title>Chitinibacter fontanus sp. nov., isolated from a spring.</title>
        <authorList>
            <person name="Sheu S.Y."/>
            <person name="Li Y.S."/>
            <person name="Young C.C."/>
            <person name="Chen W.M."/>
        </authorList>
    </citation>
    <scope>NUCLEOTIDE SEQUENCE [LARGE SCALE GENOMIC DNA]</scope>
    <source>
        <strain evidence="11 12">STM-7</strain>
    </source>
</reference>
<dbReference type="KEGG" id="cfon:HZU75_07645"/>
<comment type="function">
    <text evidence="6 9">Catalyzes cyclization of the linear tetrapyrrole, hydroxymethylbilane, to the macrocyclic uroporphyrinogen III.</text>
</comment>
<feature type="domain" description="Tetrapyrrole biosynthesis uroporphyrinogen III synthase" evidence="10">
    <location>
        <begin position="25"/>
        <end position="236"/>
    </location>
</feature>
<evidence type="ECO:0000256" key="6">
    <source>
        <dbReference type="ARBA" id="ARBA00037589"/>
    </source>
</evidence>
<comment type="catalytic activity">
    <reaction evidence="8 9">
        <text>hydroxymethylbilane = uroporphyrinogen III + H2O</text>
        <dbReference type="Rhea" id="RHEA:18965"/>
        <dbReference type="ChEBI" id="CHEBI:15377"/>
        <dbReference type="ChEBI" id="CHEBI:57308"/>
        <dbReference type="ChEBI" id="CHEBI:57845"/>
        <dbReference type="EC" id="4.2.1.75"/>
    </reaction>
</comment>
<keyword evidence="12" id="KW-1185">Reference proteome</keyword>
<dbReference type="Gene3D" id="3.40.50.10090">
    <property type="match status" value="2"/>
</dbReference>
<dbReference type="CDD" id="cd06578">
    <property type="entry name" value="HemD"/>
    <property type="match status" value="1"/>
</dbReference>
<evidence type="ECO:0000256" key="8">
    <source>
        <dbReference type="ARBA" id="ARBA00048617"/>
    </source>
</evidence>
<evidence type="ECO:0000256" key="5">
    <source>
        <dbReference type="ARBA" id="ARBA00023244"/>
    </source>
</evidence>
<dbReference type="GO" id="GO:0004852">
    <property type="term" value="F:uroporphyrinogen-III synthase activity"/>
    <property type="evidence" value="ECO:0007669"/>
    <property type="project" value="UniProtKB-UniRule"/>
</dbReference>
<dbReference type="Proteomes" id="UP000510822">
    <property type="component" value="Chromosome"/>
</dbReference>
<keyword evidence="5 9" id="KW-0627">Porphyrin biosynthesis</keyword>
<dbReference type="InterPro" id="IPR003754">
    <property type="entry name" value="4pyrrol_synth_uPrphyn_synth"/>
</dbReference>
<dbReference type="SUPFAM" id="SSF69618">
    <property type="entry name" value="HemD-like"/>
    <property type="match status" value="1"/>
</dbReference>
<dbReference type="GO" id="GO:0006780">
    <property type="term" value="P:uroporphyrinogen III biosynthetic process"/>
    <property type="evidence" value="ECO:0007669"/>
    <property type="project" value="UniProtKB-UniRule"/>
</dbReference>
<name>A0A7D5VAG0_9NEIS</name>
<dbReference type="Pfam" id="PF02602">
    <property type="entry name" value="HEM4"/>
    <property type="match status" value="1"/>
</dbReference>
<proteinExistence type="inferred from homology"/>
<evidence type="ECO:0000313" key="12">
    <source>
        <dbReference type="Proteomes" id="UP000510822"/>
    </source>
</evidence>
<dbReference type="RefSeq" id="WP_180308539.1">
    <property type="nucleotide sequence ID" value="NZ_CP058952.1"/>
</dbReference>
<evidence type="ECO:0000256" key="9">
    <source>
        <dbReference type="RuleBase" id="RU366031"/>
    </source>
</evidence>
<dbReference type="AlphaFoldDB" id="A0A7D5VAG0"/>
<dbReference type="InterPro" id="IPR039793">
    <property type="entry name" value="UROS/Hem4"/>
</dbReference>
<evidence type="ECO:0000259" key="10">
    <source>
        <dbReference type="Pfam" id="PF02602"/>
    </source>
</evidence>
<evidence type="ECO:0000256" key="2">
    <source>
        <dbReference type="ARBA" id="ARBA00008133"/>
    </source>
</evidence>
<comment type="similarity">
    <text evidence="2 9">Belongs to the uroporphyrinogen-III synthase family.</text>
</comment>
<evidence type="ECO:0000256" key="3">
    <source>
        <dbReference type="ARBA" id="ARBA00013109"/>
    </source>
</evidence>
<dbReference type="GO" id="GO:0006782">
    <property type="term" value="P:protoporphyrinogen IX biosynthetic process"/>
    <property type="evidence" value="ECO:0007669"/>
    <property type="project" value="UniProtKB-UniRule"/>
</dbReference>
<keyword evidence="4 9" id="KW-0456">Lyase</keyword>
<dbReference type="UniPathway" id="UPA00251">
    <property type="reaction ID" value="UER00320"/>
</dbReference>
<dbReference type="PANTHER" id="PTHR38042:SF1">
    <property type="entry name" value="UROPORPHYRINOGEN-III SYNTHASE, CHLOROPLASTIC"/>
    <property type="match status" value="1"/>
</dbReference>
<evidence type="ECO:0000256" key="4">
    <source>
        <dbReference type="ARBA" id="ARBA00023239"/>
    </source>
</evidence>